<evidence type="ECO:0000256" key="5">
    <source>
        <dbReference type="SAM" id="Phobius"/>
    </source>
</evidence>
<keyword evidence="6" id="KW-0732">Signal</keyword>
<feature type="transmembrane region" description="Helical" evidence="5">
    <location>
        <begin position="337"/>
        <end position="358"/>
    </location>
</feature>
<feature type="transmembrane region" description="Helical" evidence="5">
    <location>
        <begin position="240"/>
        <end position="270"/>
    </location>
</feature>
<name>A0A5J4YYZ0_PORPP</name>
<evidence type="ECO:0000256" key="6">
    <source>
        <dbReference type="SAM" id="SignalP"/>
    </source>
</evidence>
<evidence type="ECO:0000256" key="2">
    <source>
        <dbReference type="ARBA" id="ARBA00022692"/>
    </source>
</evidence>
<comment type="subcellular location">
    <subcellularLocation>
        <location evidence="1">Membrane</location>
        <topology evidence="1">Multi-pass membrane protein</topology>
    </subcellularLocation>
</comment>
<sequence>MKMAVSDNPSRWRSAHLPFGMLMLLSAMLMGSAFAASKSAPLDKWEKQAKRSAGILSLKYSEYIEYFHNTHPRSFDAVVLLSPAECRTCDQVRTILREGACKTIAKRQAANDPMWKDKFVVDVTAPNQEFYGLQMQYNMQFSPHVFFAKRDARLPAEAKSDSVLPLADIRELSEIEEWVISMFQSSAGRKVSALFTPAFWGVSRAPGLQEVLFRFQGVILISALVLLVLTLVFRLYTYKTFYFAIMLALYMVSESGIFQVILRGIPVAVYRGDHWEWMMGGMRNQYALEGWLAGFCYVAVGSLLILAMEGPPMAFISHILSLFKMKSDVELSRFMRSSFSFACLGMAALLFFNLFAVFREKMGGGYPL</sequence>
<gene>
    <name evidence="7" type="ORF">FVE85_0570</name>
</gene>
<evidence type="ECO:0000256" key="3">
    <source>
        <dbReference type="ARBA" id="ARBA00022989"/>
    </source>
</evidence>
<dbReference type="GO" id="GO:0016020">
    <property type="term" value="C:membrane"/>
    <property type="evidence" value="ECO:0007669"/>
    <property type="project" value="UniProtKB-SubCell"/>
</dbReference>
<comment type="caution">
    <text evidence="7">The sequence shown here is derived from an EMBL/GenBank/DDBJ whole genome shotgun (WGS) entry which is preliminary data.</text>
</comment>
<dbReference type="Proteomes" id="UP000324585">
    <property type="component" value="Unassembled WGS sequence"/>
</dbReference>
<evidence type="ECO:0000256" key="1">
    <source>
        <dbReference type="ARBA" id="ARBA00004141"/>
    </source>
</evidence>
<feature type="transmembrane region" description="Helical" evidence="5">
    <location>
        <begin position="290"/>
        <end position="316"/>
    </location>
</feature>
<protein>
    <submittedName>
        <fullName evidence="7">Uncharacterized protein</fullName>
    </submittedName>
</protein>
<dbReference type="InterPro" id="IPR021149">
    <property type="entry name" value="OligosaccharylTrfase_OST3/OST6"/>
</dbReference>
<evidence type="ECO:0000256" key="4">
    <source>
        <dbReference type="ARBA" id="ARBA00023136"/>
    </source>
</evidence>
<keyword evidence="2 5" id="KW-0812">Transmembrane</keyword>
<keyword evidence="8" id="KW-1185">Reference proteome</keyword>
<dbReference type="AlphaFoldDB" id="A0A5J4YYZ0"/>
<feature type="signal peptide" evidence="6">
    <location>
        <begin position="1"/>
        <end position="35"/>
    </location>
</feature>
<dbReference type="Pfam" id="PF04756">
    <property type="entry name" value="OST3_OST6"/>
    <property type="match status" value="1"/>
</dbReference>
<evidence type="ECO:0000313" key="8">
    <source>
        <dbReference type="Proteomes" id="UP000324585"/>
    </source>
</evidence>
<dbReference type="EMBL" id="VRMN01000002">
    <property type="protein sequence ID" value="KAA8496841.1"/>
    <property type="molecule type" value="Genomic_DNA"/>
</dbReference>
<feature type="transmembrane region" description="Helical" evidence="5">
    <location>
        <begin position="211"/>
        <end position="233"/>
    </location>
</feature>
<keyword evidence="3 5" id="KW-1133">Transmembrane helix</keyword>
<organism evidence="7 8">
    <name type="scientific">Porphyridium purpureum</name>
    <name type="common">Red alga</name>
    <name type="synonym">Porphyridium cruentum</name>
    <dbReference type="NCBI Taxonomy" id="35688"/>
    <lineage>
        <taxon>Eukaryota</taxon>
        <taxon>Rhodophyta</taxon>
        <taxon>Bangiophyceae</taxon>
        <taxon>Porphyridiales</taxon>
        <taxon>Porphyridiaceae</taxon>
        <taxon>Porphyridium</taxon>
    </lineage>
</organism>
<accession>A0A5J4YYZ0</accession>
<feature type="chain" id="PRO_5023856659" evidence="6">
    <location>
        <begin position="36"/>
        <end position="368"/>
    </location>
</feature>
<evidence type="ECO:0000313" key="7">
    <source>
        <dbReference type="EMBL" id="KAA8496841.1"/>
    </source>
</evidence>
<proteinExistence type="predicted"/>
<reference evidence="8" key="1">
    <citation type="journal article" date="2019" name="Nat. Commun.">
        <title>Expansion of phycobilisome linker gene families in mesophilic red algae.</title>
        <authorList>
            <person name="Lee J."/>
            <person name="Kim D."/>
            <person name="Bhattacharya D."/>
            <person name="Yoon H.S."/>
        </authorList>
    </citation>
    <scope>NUCLEOTIDE SEQUENCE [LARGE SCALE GENOMIC DNA]</scope>
    <source>
        <strain evidence="8">CCMP 1328</strain>
    </source>
</reference>
<keyword evidence="4 5" id="KW-0472">Membrane</keyword>